<proteinExistence type="predicted"/>
<reference evidence="1" key="1">
    <citation type="submission" date="2017-10" db="EMBL/GenBank/DDBJ databases">
        <title>Draft genome sequence of the planktic cyanobacteria Tychonema bourrellyi isolated from alpine lentic freshwater.</title>
        <authorList>
            <person name="Tett A."/>
            <person name="Armanini F."/>
            <person name="Asnicar F."/>
            <person name="Boscaini A."/>
            <person name="Pasolli E."/>
            <person name="Zolfo M."/>
            <person name="Donati C."/>
            <person name="Salmaso N."/>
            <person name="Segata N."/>
        </authorList>
    </citation>
    <scope>NUCLEOTIDE SEQUENCE</scope>
    <source>
        <strain evidence="1">FEM_GT703</strain>
    </source>
</reference>
<evidence type="ECO:0000313" key="2">
    <source>
        <dbReference type="Proteomes" id="UP000226442"/>
    </source>
</evidence>
<keyword evidence="2" id="KW-1185">Reference proteome</keyword>
<comment type="caution">
    <text evidence="1">The sequence shown here is derived from an EMBL/GenBank/DDBJ whole genome shotgun (WGS) entry which is preliminary data.</text>
</comment>
<dbReference type="Proteomes" id="UP000226442">
    <property type="component" value="Unassembled WGS sequence"/>
</dbReference>
<dbReference type="AlphaFoldDB" id="A0A2G4F239"/>
<dbReference type="EMBL" id="NXIB02000040">
    <property type="protein sequence ID" value="PHX55808.1"/>
    <property type="molecule type" value="Genomic_DNA"/>
</dbReference>
<gene>
    <name evidence="1" type="ORF">CP500_008965</name>
</gene>
<accession>A0A2G4F239</accession>
<evidence type="ECO:0000313" key="1">
    <source>
        <dbReference type="EMBL" id="PHX55808.1"/>
    </source>
</evidence>
<sequence>MNTLLLYRKVIANKPNLVVANRNCNSISKCTFCTHYKMQTGSVGQCQLLNAPVLGAWKSCSLGKPVFTPNWE</sequence>
<dbReference type="OrthoDB" id="515968at2"/>
<protein>
    <submittedName>
        <fullName evidence="1">Uncharacterized protein</fullName>
    </submittedName>
</protein>
<name>A0A2G4F239_9CYAN</name>
<organism evidence="1 2">
    <name type="scientific">Tychonema bourrellyi FEM_GT703</name>
    <dbReference type="NCBI Taxonomy" id="2040638"/>
    <lineage>
        <taxon>Bacteria</taxon>
        <taxon>Bacillati</taxon>
        <taxon>Cyanobacteriota</taxon>
        <taxon>Cyanophyceae</taxon>
        <taxon>Oscillatoriophycideae</taxon>
        <taxon>Oscillatoriales</taxon>
        <taxon>Microcoleaceae</taxon>
        <taxon>Tychonema</taxon>
    </lineage>
</organism>